<proteinExistence type="inferred from homology"/>
<feature type="binding site" evidence="8">
    <location>
        <position position="294"/>
    </location>
    <ligand>
        <name>substrate</name>
    </ligand>
</feature>
<evidence type="ECO:0000313" key="12">
    <source>
        <dbReference type="EMBL" id="CAF0703726.1"/>
    </source>
</evidence>
<evidence type="ECO:0000256" key="10">
    <source>
        <dbReference type="SAM" id="MobiDB-lite"/>
    </source>
</evidence>
<keyword evidence="2" id="KW-0732">Signal</keyword>
<dbReference type="Pfam" id="PF00768">
    <property type="entry name" value="Peptidase_S11"/>
    <property type="match status" value="1"/>
</dbReference>
<comment type="similarity">
    <text evidence="1 9">Belongs to the peptidase S11 family.</text>
</comment>
<dbReference type="GO" id="GO:0071555">
    <property type="term" value="P:cell wall organization"/>
    <property type="evidence" value="ECO:0007669"/>
    <property type="project" value="UniProtKB-KW"/>
</dbReference>
<dbReference type="PANTHER" id="PTHR21581:SF6">
    <property type="entry name" value="TRAFFICKING PROTEIN PARTICLE COMPLEX SUBUNIT 12"/>
    <property type="match status" value="1"/>
</dbReference>
<evidence type="ECO:0000256" key="1">
    <source>
        <dbReference type="ARBA" id="ARBA00007164"/>
    </source>
</evidence>
<dbReference type="GO" id="GO:0008360">
    <property type="term" value="P:regulation of cell shape"/>
    <property type="evidence" value="ECO:0007669"/>
    <property type="project" value="UniProtKB-KW"/>
</dbReference>
<evidence type="ECO:0000259" key="11">
    <source>
        <dbReference type="Pfam" id="PF00768"/>
    </source>
</evidence>
<evidence type="ECO:0000256" key="5">
    <source>
        <dbReference type="ARBA" id="ARBA00022984"/>
    </source>
</evidence>
<dbReference type="PANTHER" id="PTHR21581">
    <property type="entry name" value="D-ALANYL-D-ALANINE CARBOXYPEPTIDASE"/>
    <property type="match status" value="1"/>
</dbReference>
<keyword evidence="3" id="KW-0378">Hydrolase</keyword>
<dbReference type="GO" id="GO:0009002">
    <property type="term" value="F:serine-type D-Ala-D-Ala carboxypeptidase activity"/>
    <property type="evidence" value="ECO:0007669"/>
    <property type="project" value="InterPro"/>
</dbReference>
<dbReference type="GO" id="GO:0006508">
    <property type="term" value="P:proteolysis"/>
    <property type="evidence" value="ECO:0007669"/>
    <property type="project" value="InterPro"/>
</dbReference>
<protein>
    <recommendedName>
        <fullName evidence="11">Peptidase S11 D-alanyl-D-alanine carboxypeptidase A N-terminal domain-containing protein</fullName>
    </recommendedName>
</protein>
<sequence length="358" mass="39454">MQPLRKPDRSHPQEKRHTGRRLLGSEKTKKACPASPTRFIKRGLVVGRRRFQAFPQARLGFVTLAIVALLWPAEPSLAAGVKKHSRPVGPRPHPEGRPFPESSLPRATAILLYDPVDNRVLFERNADLPLPPASTTKLMTALIVYEKTGLAGWVRIRPEDTRVEPSHIPLVPGETVSVRDLVWALLIGSENDAALALARYTSGSVAAFVQEMNRKARELGCTHTHFVNPNGLPASGQWTTARDLLRIFEAVLRVPELRTICATPAFHLITASGEHWIKNHNKLLGKYPGMGPAKTGWTRSSLHTFAACCRRDGSELHLVLLASPNKWQDARWLFDHGFAKLGTPPAHPSSGTNSTGSL</sequence>
<keyword evidence="13" id="KW-1185">Reference proteome</keyword>
<dbReference type="InterPro" id="IPR012338">
    <property type="entry name" value="Beta-lactam/transpept-like"/>
</dbReference>
<comment type="caution">
    <text evidence="12">The sequence shown here is derived from an EMBL/GenBank/DDBJ whole genome shotgun (WGS) entry which is preliminary data.</text>
</comment>
<feature type="active site" description="Acyl-ester intermediate" evidence="7">
    <location>
        <position position="134"/>
    </location>
</feature>
<dbReference type="SUPFAM" id="SSF56601">
    <property type="entry name" value="beta-lactamase/transpeptidase-like"/>
    <property type="match status" value="1"/>
</dbReference>
<dbReference type="InterPro" id="IPR001967">
    <property type="entry name" value="Peptidase_S11_N"/>
</dbReference>
<reference evidence="12" key="1">
    <citation type="submission" date="2021-02" db="EMBL/GenBank/DDBJ databases">
        <authorList>
            <person name="Cremers G."/>
            <person name="Picone N."/>
        </authorList>
    </citation>
    <scope>NUCLEOTIDE SEQUENCE</scope>
    <source>
        <strain evidence="12">PQ17</strain>
    </source>
</reference>
<feature type="active site" evidence="7">
    <location>
        <position position="189"/>
    </location>
</feature>
<evidence type="ECO:0000256" key="6">
    <source>
        <dbReference type="ARBA" id="ARBA00023316"/>
    </source>
</evidence>
<evidence type="ECO:0000256" key="7">
    <source>
        <dbReference type="PIRSR" id="PIRSR618044-1"/>
    </source>
</evidence>
<organism evidence="12 13">
    <name type="scientific">Candidatus Methylacidithermus pantelleriae</name>
    <dbReference type="NCBI Taxonomy" id="2744239"/>
    <lineage>
        <taxon>Bacteria</taxon>
        <taxon>Pseudomonadati</taxon>
        <taxon>Verrucomicrobiota</taxon>
        <taxon>Methylacidiphilae</taxon>
        <taxon>Methylacidiphilales</taxon>
        <taxon>Methylacidiphilaceae</taxon>
        <taxon>Candidatus Methylacidithermus</taxon>
    </lineage>
</organism>
<evidence type="ECO:0000256" key="9">
    <source>
        <dbReference type="RuleBase" id="RU004016"/>
    </source>
</evidence>
<dbReference type="Proteomes" id="UP000663859">
    <property type="component" value="Unassembled WGS sequence"/>
</dbReference>
<dbReference type="EMBL" id="CAJNOB010000056">
    <property type="protein sequence ID" value="CAF0703726.1"/>
    <property type="molecule type" value="Genomic_DNA"/>
</dbReference>
<feature type="domain" description="Peptidase S11 D-alanyl-D-alanine carboxypeptidase A N-terminal" evidence="11">
    <location>
        <begin position="106"/>
        <end position="322"/>
    </location>
</feature>
<gene>
    <name evidence="12" type="ORF">MPNT_60082</name>
</gene>
<feature type="compositionally biased region" description="Basic and acidic residues" evidence="10">
    <location>
        <begin position="1"/>
        <end position="16"/>
    </location>
</feature>
<dbReference type="InterPro" id="IPR018044">
    <property type="entry name" value="Peptidase_S11"/>
</dbReference>
<evidence type="ECO:0000256" key="4">
    <source>
        <dbReference type="ARBA" id="ARBA00022960"/>
    </source>
</evidence>
<feature type="active site" description="Proton acceptor" evidence="7">
    <location>
        <position position="137"/>
    </location>
</feature>
<feature type="region of interest" description="Disordered" evidence="10">
    <location>
        <begin position="82"/>
        <end position="101"/>
    </location>
</feature>
<keyword evidence="4" id="KW-0133">Cell shape</keyword>
<evidence type="ECO:0000313" key="13">
    <source>
        <dbReference type="Proteomes" id="UP000663859"/>
    </source>
</evidence>
<evidence type="ECO:0000256" key="8">
    <source>
        <dbReference type="PIRSR" id="PIRSR618044-2"/>
    </source>
</evidence>
<dbReference type="AlphaFoldDB" id="A0A8J2BKW9"/>
<keyword evidence="5" id="KW-0573">Peptidoglycan synthesis</keyword>
<evidence type="ECO:0000256" key="3">
    <source>
        <dbReference type="ARBA" id="ARBA00022801"/>
    </source>
</evidence>
<dbReference type="PRINTS" id="PR00725">
    <property type="entry name" value="DADACBPTASE1"/>
</dbReference>
<dbReference type="Gene3D" id="3.40.710.10">
    <property type="entry name" value="DD-peptidase/beta-lactamase superfamily"/>
    <property type="match status" value="1"/>
</dbReference>
<keyword evidence="6" id="KW-0961">Cell wall biogenesis/degradation</keyword>
<feature type="region of interest" description="Disordered" evidence="10">
    <location>
        <begin position="1"/>
        <end position="34"/>
    </location>
</feature>
<dbReference type="GO" id="GO:0009252">
    <property type="term" value="P:peptidoglycan biosynthetic process"/>
    <property type="evidence" value="ECO:0007669"/>
    <property type="project" value="UniProtKB-KW"/>
</dbReference>
<evidence type="ECO:0000256" key="2">
    <source>
        <dbReference type="ARBA" id="ARBA00022729"/>
    </source>
</evidence>
<accession>A0A8J2BKW9</accession>
<name>A0A8J2BKW9_9BACT</name>